<feature type="region of interest" description="Disordered" evidence="7">
    <location>
        <begin position="2008"/>
        <end position="2033"/>
    </location>
</feature>
<proteinExistence type="predicted"/>
<keyword evidence="4 6" id="KW-0862">Zinc</keyword>
<keyword evidence="9" id="KW-1185">Reference proteome</keyword>
<feature type="zinc finger region" description="C3H1-type" evidence="6">
    <location>
        <begin position="1962"/>
        <end position="1989"/>
    </location>
</feature>
<dbReference type="GO" id="GO:0005634">
    <property type="term" value="C:nucleus"/>
    <property type="evidence" value="ECO:0007669"/>
    <property type="project" value="UniProtKB-ARBA"/>
</dbReference>
<feature type="domain" description="C3H1-type" evidence="8">
    <location>
        <begin position="1935"/>
        <end position="1961"/>
    </location>
</feature>
<keyword evidence="2" id="KW-0677">Repeat</keyword>
<feature type="region of interest" description="Disordered" evidence="7">
    <location>
        <begin position="605"/>
        <end position="625"/>
    </location>
</feature>
<feature type="compositionally biased region" description="Polar residues" evidence="7">
    <location>
        <begin position="942"/>
        <end position="961"/>
    </location>
</feature>
<dbReference type="OrthoDB" id="3247158at2759"/>
<dbReference type="PANTHER" id="PTHR46156">
    <property type="entry name" value="CCCH ZINGC FINGER"/>
    <property type="match status" value="1"/>
</dbReference>
<feature type="region of interest" description="Disordered" evidence="7">
    <location>
        <begin position="1"/>
        <end position="87"/>
    </location>
</feature>
<protein>
    <submittedName>
        <fullName evidence="10">Uncharacterized protein At1g21580</fullName>
    </submittedName>
</protein>
<name>A0A6J1CCG0_MOMCH</name>
<gene>
    <name evidence="10" type="primary">LOC111010404</name>
</gene>
<dbReference type="InterPro" id="IPR000571">
    <property type="entry name" value="Znf_CCCH"/>
</dbReference>
<feature type="compositionally biased region" description="Basic and acidic residues" evidence="7">
    <location>
        <begin position="161"/>
        <end position="176"/>
    </location>
</feature>
<feature type="region of interest" description="Disordered" evidence="7">
    <location>
        <begin position="1480"/>
        <end position="1530"/>
    </location>
</feature>
<evidence type="ECO:0000259" key="8">
    <source>
        <dbReference type="PROSITE" id="PS50103"/>
    </source>
</evidence>
<dbReference type="GeneID" id="111010404"/>
<dbReference type="FunFam" id="4.10.1000.10:FF:000022">
    <property type="entry name" value="Zinc finger CCCH domain-containing protein 7"/>
    <property type="match status" value="1"/>
</dbReference>
<keyword evidence="1 6" id="KW-0479">Metal-binding</keyword>
<feature type="region of interest" description="Disordered" evidence="7">
    <location>
        <begin position="507"/>
        <end position="564"/>
    </location>
</feature>
<dbReference type="GO" id="GO:0008270">
    <property type="term" value="F:zinc ion binding"/>
    <property type="evidence" value="ECO:0007669"/>
    <property type="project" value="UniProtKB-KW"/>
</dbReference>
<dbReference type="RefSeq" id="XP_022139490.1">
    <property type="nucleotide sequence ID" value="XM_022283798.1"/>
</dbReference>
<evidence type="ECO:0000313" key="9">
    <source>
        <dbReference type="Proteomes" id="UP000504603"/>
    </source>
</evidence>
<dbReference type="PANTHER" id="PTHR46156:SF1">
    <property type="entry name" value="ZINC FINGER CCCH DOMAIN-CONTAINING PROTEIN 3"/>
    <property type="match status" value="1"/>
</dbReference>
<feature type="domain" description="C3H1-type" evidence="8">
    <location>
        <begin position="1880"/>
        <end position="1909"/>
    </location>
</feature>
<feature type="compositionally biased region" description="Polar residues" evidence="7">
    <location>
        <begin position="612"/>
        <end position="624"/>
    </location>
</feature>
<reference evidence="10" key="1">
    <citation type="submission" date="2025-08" db="UniProtKB">
        <authorList>
            <consortium name="RefSeq"/>
        </authorList>
    </citation>
    <scope>IDENTIFICATION</scope>
    <source>
        <strain evidence="10">OHB3-1</strain>
    </source>
</reference>
<feature type="region of interest" description="Disordered" evidence="7">
    <location>
        <begin position="939"/>
        <end position="961"/>
    </location>
</feature>
<feature type="compositionally biased region" description="Basic and acidic residues" evidence="7">
    <location>
        <begin position="1517"/>
        <end position="1530"/>
    </location>
</feature>
<dbReference type="KEGG" id="mcha:111010404"/>
<accession>A0A6J1CCG0</accession>
<feature type="compositionally biased region" description="Basic and acidic residues" evidence="7">
    <location>
        <begin position="1553"/>
        <end position="1566"/>
    </location>
</feature>
<feature type="region of interest" description="Disordered" evidence="7">
    <location>
        <begin position="247"/>
        <end position="277"/>
    </location>
</feature>
<evidence type="ECO:0000256" key="6">
    <source>
        <dbReference type="PROSITE-ProRule" id="PRU00723"/>
    </source>
</evidence>
<feature type="region of interest" description="Disordered" evidence="7">
    <location>
        <begin position="137"/>
        <end position="208"/>
    </location>
</feature>
<evidence type="ECO:0000256" key="3">
    <source>
        <dbReference type="ARBA" id="ARBA00022771"/>
    </source>
</evidence>
<evidence type="ECO:0000256" key="1">
    <source>
        <dbReference type="ARBA" id="ARBA00022723"/>
    </source>
</evidence>
<keyword evidence="3 6" id="KW-0863">Zinc-finger</keyword>
<feature type="region of interest" description="Disordered" evidence="7">
    <location>
        <begin position="1766"/>
        <end position="1824"/>
    </location>
</feature>
<evidence type="ECO:0000256" key="2">
    <source>
        <dbReference type="ARBA" id="ARBA00022737"/>
    </source>
</evidence>
<feature type="compositionally biased region" description="Low complexity" evidence="7">
    <location>
        <begin position="509"/>
        <end position="521"/>
    </location>
</feature>
<feature type="region of interest" description="Disordered" evidence="7">
    <location>
        <begin position="1634"/>
        <end position="1654"/>
    </location>
</feature>
<evidence type="ECO:0000256" key="5">
    <source>
        <dbReference type="ARBA" id="ARBA00023125"/>
    </source>
</evidence>
<feature type="compositionally biased region" description="Polar residues" evidence="7">
    <location>
        <begin position="247"/>
        <end position="257"/>
    </location>
</feature>
<dbReference type="Proteomes" id="UP000504603">
    <property type="component" value="Unplaced"/>
</dbReference>
<evidence type="ECO:0000256" key="4">
    <source>
        <dbReference type="ARBA" id="ARBA00022833"/>
    </source>
</evidence>
<keyword evidence="5" id="KW-0238">DNA-binding</keyword>
<feature type="compositionally biased region" description="Basic and acidic residues" evidence="7">
    <location>
        <begin position="1767"/>
        <end position="1796"/>
    </location>
</feature>
<feature type="region of interest" description="Disordered" evidence="7">
    <location>
        <begin position="1547"/>
        <end position="1567"/>
    </location>
</feature>
<feature type="compositionally biased region" description="Basic residues" evidence="7">
    <location>
        <begin position="2008"/>
        <end position="2020"/>
    </location>
</feature>
<sequence length="2127" mass="234346">MDLPQFLYHQRDQSRYISPPSSAPLPRPFFPDDPNFHFPPNHHHVVPDKGIDYPLPRPPPPSYHRHLPIHPPPSPAPPPGYNPAQPQFVVSSSNHDDQLRSAHPLREFARSPPVSSRISFDGGFHRDFVDLNHAYHDGRRDISDPSRVSVDNRPPIPHSPIDFERGTGHRDIDRRPALPYPPHDMFRYSSGNSSRRGAEYNESFQTDPREEVLRGRGEENYYHHDQLKADSNISFMESGATVVQSPLSRDNQFTSGSFDKHRYGSPYEKESFRSRRGSNVVGKNQRWVHSKKIFRNMHSSYLETGSNDRGHGDRSDFRIISGKHGHSNSEFGKYYNDNNGSTEGYNEYTSTPRKQVQKKSAFLRIQMANPCHSNRESEQFCDTDYFDEKNNGSLGGKNQARSLGYRMDAGKKREGSPMELDVSFKSNSLVAKAIMAPTQSASISDLAIMPGNDINMNVLVSYHDSTDSHLTRHNKGDVVTDGVTNLTTCSSGSKDELKESKEKATGLLADNGSNNSADASSVMSNHSLGKTNVERPSQGKVSDIEGKNVPGKASPMRAMKKKKVVRKVVKKAVSPQMCSQTRKSDDDPVKVGSLINIPSVVTESDKGLGVSENKTSTSGTNSDHNFVFKASQHDMSRLPENRKADRSVLPIVSEECQAKTDMGMKYADKSSKNSLDSPLNSLIKDGTGNSNHLERNGSFIALPPLLNSNKDLTLPNGPNEFDFEGESSKARLSGIKDTLVENVSGKESKATMFSLGDSQSVLLGSNDPNPHDDLVYGSSLVGDVDTPIDLVNEVTQFQDNTPLSETCFVDEICKHPCGPPETDIIGVPAEKVSNSLVAMHSEAAGMEMDSISLQDYNSDQYTNQDSDDCCQCTNIRVNEVLNSEMIGNTIDEESVDLSSVSLGVSSIGRSPKAKVSIKGVKGEEPLSKTNEIRDCLDFSGSGDINQESNSENPRTSFNSKNRCASDQDFSGLGSMVLDVNATTTGDCAVAGYKLLGKSSKNKISMACDVNNGGNEISPKSQKKQKVCTAGPVLPCPSAESNEGAAITFISSLSDQLTSNGELMEAEEVAASNVDALCTASPVSTDCSKGISMMLDDISIKESANKINNVGPFECHLKYEQPEKNSCSIEELIVSKCQSLSPSALVNEKKDSGTPIMDTNQRDHMGVVIGRRKELDIHAAEEESMVYNKTARLDGPSEVSSSQTLDCLHPVTVRASSNLGKDSLDHIEIFADGKRCATANSDNEIVGSMSDTRGDLGSPKIFNVPETHKLNCEASLSEITDDKNLKEKSNVENGRALTDTPFPQSITISQKFGRSNAGNNLSTEKVLPQALEELKSGLQADDTSANSCKKKQNMGYYKSRTFPGKSFSTYTTSKKLASAAYSTKPRSWHRNVNSQVPPPGNKVFSSTIPPQGQLHGGDGVAQGTSYIRKGNSLVRKPSPVAARVWGSHDLSSSSSDQLDFRSSIKANSKVDITNSSFHSKARKIDAPADKPYPPPLSSGSRSPNYSISMGDFAPSPCHETESHLMKSKHVSDLSKSVGDSSKILLASKSQVGTADKKENPTETKDKNSVSSVLKRIVYVKRKSNQLVATSNPCDLSTRNVDTTRSLASDGYYKRKKNQLIRATSECHMKQTLLPTEDVSDPGAQSSYGDGDGDARSFNKRQQCKVVVKTHGPSKSSLVWTLRSSDAPRNGDGNLQNHKIVPRLFPWKRPYWKTVKPNTYTHKNSSSSIVRKLMLLRNRNTVYKRSKHGFSLRKSKVLSMGRSSLKWSKSIERHSKKANEEATRAVADAERKKRERNLDASVSPDAEAGSQFSYDQASGSTTLQPKKSAKKFYVPRRLMIGNDEYVKIGNGNQLVRNPKRRARILANEKIRWSLHTARQRLAKKRKYCQFFTRFGKCDREGGKCPYIHDTSKIAVCTKFLNGLCSNASCKLTHKVIPERMPDCSYFLQGLCSSKNCAYRHVNVNSKAPTCEAFLRGYCALGNECRKKHSYVCPLFEATGTCPERPKCKLHHPKRQTKGRKRKRSEEKNNDQGRYFGSKRINAAGSSRMVVTEKHPVKLSDPYPEGDLADYISLDVSSDEETAESQDYSTSQRTSFCEGYLPELLLDDPDELIKPIRIMDENLIMQSLGS</sequence>
<dbReference type="GO" id="GO:0003677">
    <property type="term" value="F:DNA binding"/>
    <property type="evidence" value="ECO:0007669"/>
    <property type="project" value="UniProtKB-KW"/>
</dbReference>
<dbReference type="SMART" id="SM00356">
    <property type="entry name" value="ZnF_C3H1"/>
    <property type="match status" value="5"/>
</dbReference>
<feature type="compositionally biased region" description="Pro residues" evidence="7">
    <location>
        <begin position="21"/>
        <end position="31"/>
    </location>
</feature>
<feature type="zinc finger region" description="C3H1-type" evidence="6">
    <location>
        <begin position="1880"/>
        <end position="1909"/>
    </location>
</feature>
<feature type="domain" description="C3H1-type" evidence="8">
    <location>
        <begin position="1962"/>
        <end position="1989"/>
    </location>
</feature>
<feature type="compositionally biased region" description="Pro residues" evidence="7">
    <location>
        <begin position="69"/>
        <end position="81"/>
    </location>
</feature>
<evidence type="ECO:0000313" key="10">
    <source>
        <dbReference type="RefSeq" id="XP_022139490.1"/>
    </source>
</evidence>
<feature type="compositionally biased region" description="Polar residues" evidence="7">
    <location>
        <begin position="1496"/>
        <end position="1506"/>
    </location>
</feature>
<dbReference type="PROSITE" id="PS50103">
    <property type="entry name" value="ZF_C3H1"/>
    <property type="match status" value="3"/>
</dbReference>
<dbReference type="Gene3D" id="4.10.1000.10">
    <property type="entry name" value="Zinc finger, CCCH-type"/>
    <property type="match status" value="2"/>
</dbReference>
<feature type="compositionally biased region" description="Polar residues" evidence="7">
    <location>
        <begin position="1808"/>
        <end position="1823"/>
    </location>
</feature>
<organism evidence="9 10">
    <name type="scientific">Momordica charantia</name>
    <name type="common">Bitter gourd</name>
    <name type="synonym">Balsam pear</name>
    <dbReference type="NCBI Taxonomy" id="3673"/>
    <lineage>
        <taxon>Eukaryota</taxon>
        <taxon>Viridiplantae</taxon>
        <taxon>Streptophyta</taxon>
        <taxon>Embryophyta</taxon>
        <taxon>Tracheophyta</taxon>
        <taxon>Spermatophyta</taxon>
        <taxon>Magnoliopsida</taxon>
        <taxon>eudicotyledons</taxon>
        <taxon>Gunneridae</taxon>
        <taxon>Pentapetalae</taxon>
        <taxon>rosids</taxon>
        <taxon>fabids</taxon>
        <taxon>Cucurbitales</taxon>
        <taxon>Cucurbitaceae</taxon>
        <taxon>Momordiceae</taxon>
        <taxon>Momordica</taxon>
    </lineage>
</organism>
<feature type="zinc finger region" description="C3H1-type" evidence="6">
    <location>
        <begin position="1935"/>
        <end position="1961"/>
    </location>
</feature>
<dbReference type="FunFam" id="4.10.1000.10:FF:000008">
    <property type="entry name" value="zinc finger CCCH domain-containing protein 3"/>
    <property type="match status" value="1"/>
</dbReference>
<feature type="compositionally biased region" description="Basic and acidic residues" evidence="7">
    <location>
        <begin position="258"/>
        <end position="273"/>
    </location>
</feature>
<evidence type="ECO:0000256" key="7">
    <source>
        <dbReference type="SAM" id="MobiDB-lite"/>
    </source>
</evidence>